<dbReference type="SMART" id="SM00409">
    <property type="entry name" value="IG"/>
    <property type="match status" value="1"/>
</dbReference>
<dbReference type="InterPro" id="IPR013783">
    <property type="entry name" value="Ig-like_fold"/>
</dbReference>
<feature type="signal peptide" evidence="10">
    <location>
        <begin position="1"/>
        <end position="17"/>
    </location>
</feature>
<dbReference type="Bgee" id="ENSACAG00000027289">
    <property type="expression patterns" value="Expressed in adrenal gland and 4 other cell types or tissues"/>
</dbReference>
<dbReference type="InterPro" id="IPR013106">
    <property type="entry name" value="Ig_V-set"/>
</dbReference>
<feature type="transmembrane region" description="Helical" evidence="9">
    <location>
        <begin position="244"/>
        <end position="266"/>
    </location>
</feature>
<gene>
    <name evidence="12" type="primary">LOC103278395</name>
</gene>
<evidence type="ECO:0000256" key="3">
    <source>
        <dbReference type="ARBA" id="ARBA00022729"/>
    </source>
</evidence>
<dbReference type="GO" id="GO:0016020">
    <property type="term" value="C:membrane"/>
    <property type="evidence" value="ECO:0007669"/>
    <property type="project" value="UniProtKB-SubCell"/>
</dbReference>
<evidence type="ECO:0000256" key="6">
    <source>
        <dbReference type="ARBA" id="ARBA00023157"/>
    </source>
</evidence>
<evidence type="ECO:0000256" key="2">
    <source>
        <dbReference type="ARBA" id="ARBA00022692"/>
    </source>
</evidence>
<dbReference type="SUPFAM" id="SSF48726">
    <property type="entry name" value="Immunoglobulin"/>
    <property type="match status" value="2"/>
</dbReference>
<evidence type="ECO:0000259" key="11">
    <source>
        <dbReference type="PROSITE" id="PS50835"/>
    </source>
</evidence>
<protein>
    <recommendedName>
        <fullName evidence="11">Ig-like domain-containing protein</fullName>
    </recommendedName>
</protein>
<keyword evidence="8" id="KW-0393">Immunoglobulin domain</keyword>
<evidence type="ECO:0000313" key="13">
    <source>
        <dbReference type="Proteomes" id="UP000001646"/>
    </source>
</evidence>
<dbReference type="RefSeq" id="XP_008105964.1">
    <property type="nucleotide sequence ID" value="XM_008107757.3"/>
</dbReference>
<organism evidence="12 13">
    <name type="scientific">Anolis carolinensis</name>
    <name type="common">Green anole</name>
    <name type="synonym">American chameleon</name>
    <dbReference type="NCBI Taxonomy" id="28377"/>
    <lineage>
        <taxon>Eukaryota</taxon>
        <taxon>Metazoa</taxon>
        <taxon>Chordata</taxon>
        <taxon>Craniata</taxon>
        <taxon>Vertebrata</taxon>
        <taxon>Euteleostomi</taxon>
        <taxon>Lepidosauria</taxon>
        <taxon>Squamata</taxon>
        <taxon>Bifurcata</taxon>
        <taxon>Unidentata</taxon>
        <taxon>Episquamata</taxon>
        <taxon>Toxicofera</taxon>
        <taxon>Iguania</taxon>
        <taxon>Dactyloidae</taxon>
        <taxon>Anolis</taxon>
    </lineage>
</organism>
<dbReference type="GO" id="GO:0030424">
    <property type="term" value="C:axon"/>
    <property type="evidence" value="ECO:0000318"/>
    <property type="project" value="GO_Central"/>
</dbReference>
<dbReference type="Pfam" id="PF08205">
    <property type="entry name" value="C2-set_2"/>
    <property type="match status" value="1"/>
</dbReference>
<keyword evidence="6" id="KW-1015">Disulfide bond</keyword>
<dbReference type="eggNOG" id="ENOG502RMN6">
    <property type="taxonomic scope" value="Eukaryota"/>
</dbReference>
<evidence type="ECO:0000256" key="5">
    <source>
        <dbReference type="ARBA" id="ARBA00023136"/>
    </source>
</evidence>
<dbReference type="PANTHER" id="PTHR46841">
    <property type="entry name" value="OX-2 MEMBRANE GLYCOPROTEIN"/>
    <property type="match status" value="1"/>
</dbReference>
<evidence type="ECO:0000256" key="7">
    <source>
        <dbReference type="ARBA" id="ARBA00023180"/>
    </source>
</evidence>
<dbReference type="InterPro" id="IPR047164">
    <property type="entry name" value="OX2G-like"/>
</dbReference>
<dbReference type="InterPro" id="IPR013162">
    <property type="entry name" value="CD80_C2-set"/>
</dbReference>
<evidence type="ECO:0000256" key="8">
    <source>
        <dbReference type="ARBA" id="ARBA00023319"/>
    </source>
</evidence>
<keyword evidence="3 10" id="KW-0732">Signal</keyword>
<dbReference type="Pfam" id="PF07686">
    <property type="entry name" value="V-set"/>
    <property type="match status" value="1"/>
</dbReference>
<dbReference type="PANTHER" id="PTHR46841:SF7">
    <property type="entry name" value="IG-LIKE DOMAIN-CONTAINING PROTEIN"/>
    <property type="match status" value="1"/>
</dbReference>
<dbReference type="Ensembl" id="ENSACAT00000025762.2">
    <property type="protein sequence ID" value="ENSACAP00000018067.2"/>
    <property type="gene ID" value="ENSACAG00000027289.3"/>
</dbReference>
<dbReference type="GeneID" id="103278395"/>
<dbReference type="KEGG" id="acs:103278395"/>
<evidence type="ECO:0000313" key="12">
    <source>
        <dbReference type="Ensembl" id="ENSACAP00000018067.2"/>
    </source>
</evidence>
<dbReference type="GO" id="GO:0034113">
    <property type="term" value="P:heterotypic cell-cell adhesion"/>
    <property type="evidence" value="ECO:0000318"/>
    <property type="project" value="GO_Central"/>
</dbReference>
<evidence type="ECO:0000256" key="4">
    <source>
        <dbReference type="ARBA" id="ARBA00022989"/>
    </source>
</evidence>
<reference evidence="12 13" key="1">
    <citation type="submission" date="2009-12" db="EMBL/GenBank/DDBJ databases">
        <title>The Genome Sequence of Anolis carolinensis (Green Anole Lizard).</title>
        <authorList>
            <consortium name="The Genome Sequencing Platform"/>
            <person name="Di Palma F."/>
            <person name="Alfoldi J."/>
            <person name="Heiman D."/>
            <person name="Young S."/>
            <person name="Grabherr M."/>
            <person name="Johnson J."/>
            <person name="Lander E.S."/>
            <person name="Lindblad-Toh K."/>
        </authorList>
    </citation>
    <scope>NUCLEOTIDE SEQUENCE [LARGE SCALE GENOMIC DNA]</scope>
    <source>
        <strain evidence="12 13">JBL SC #1</strain>
    </source>
</reference>
<comment type="subcellular location">
    <subcellularLocation>
        <location evidence="1">Membrane</location>
        <topology evidence="1">Single-pass membrane protein</topology>
    </subcellularLocation>
</comment>
<dbReference type="PROSITE" id="PS50835">
    <property type="entry name" value="IG_LIKE"/>
    <property type="match status" value="2"/>
</dbReference>
<evidence type="ECO:0000256" key="9">
    <source>
        <dbReference type="SAM" id="Phobius"/>
    </source>
</evidence>
<evidence type="ECO:0000256" key="1">
    <source>
        <dbReference type="ARBA" id="ARBA00004167"/>
    </source>
</evidence>
<dbReference type="AlphaFoldDB" id="G1KUW3"/>
<dbReference type="InParanoid" id="G1KUW3"/>
<keyword evidence="13" id="KW-1185">Reference proteome</keyword>
<dbReference type="Proteomes" id="UP000001646">
    <property type="component" value="Chromosome 3"/>
</dbReference>
<dbReference type="GO" id="GO:0098632">
    <property type="term" value="F:cell-cell adhesion mediator activity"/>
    <property type="evidence" value="ECO:0000318"/>
    <property type="project" value="GO_Central"/>
</dbReference>
<keyword evidence="4 9" id="KW-1133">Transmembrane helix</keyword>
<keyword evidence="2 9" id="KW-0812">Transmembrane</keyword>
<accession>G1KUW3</accession>
<dbReference type="GeneTree" id="ENSGT00530000063970"/>
<dbReference type="GO" id="GO:0150079">
    <property type="term" value="P:negative regulation of neuroinflammatory response"/>
    <property type="evidence" value="ECO:0000318"/>
    <property type="project" value="GO_Central"/>
</dbReference>
<dbReference type="InterPro" id="IPR003599">
    <property type="entry name" value="Ig_sub"/>
</dbReference>
<dbReference type="GO" id="GO:0043025">
    <property type="term" value="C:neuronal cell body"/>
    <property type="evidence" value="ECO:0000318"/>
    <property type="project" value="GO_Central"/>
</dbReference>
<keyword evidence="5 9" id="KW-0472">Membrane</keyword>
<dbReference type="OrthoDB" id="8749387at2759"/>
<feature type="domain" description="Ig-like" evidence="11">
    <location>
        <begin position="32"/>
        <end position="109"/>
    </location>
</feature>
<feature type="chain" id="PRO_5032555196" description="Ig-like domain-containing protein" evidence="10">
    <location>
        <begin position="18"/>
        <end position="308"/>
    </location>
</feature>
<name>G1KUW3_ANOCA</name>
<dbReference type="GO" id="GO:0009986">
    <property type="term" value="C:cell surface"/>
    <property type="evidence" value="ECO:0000318"/>
    <property type="project" value="GO_Central"/>
</dbReference>
<sequence>MIFTSFFVCIFWTDVIGAEQVIHKSVQTVTVGTNVTLRCQLAGKHDIVQVTWQKEHEKTKTNIATYSESHGSRVLGKYQSNVQLFQSGMTISAITFHMATLTDEGCYDCIFNTFPLGAISAKTCLRVYALTEPRVTVKHVIDPDSAGEGVLEISCSATGKPEPVITWKANKHLLIKPKEYVIQHSNKTMTVVSNFTHISSQVFHENPITCVIHHPSLNTTQELTVPVTVMEETPNKNPGTDITLTISILVALILLFFLFCCCWKVLRAEKRQCWVFPAYPGTVVDRKYIYTLQEVPVKSHPEGKLPDR</sequence>
<dbReference type="HOGENOM" id="CLU_064101_2_0_1"/>
<dbReference type="Gene3D" id="2.60.40.10">
    <property type="entry name" value="Immunoglobulins"/>
    <property type="match status" value="2"/>
</dbReference>
<proteinExistence type="predicted"/>
<evidence type="ECO:0000256" key="10">
    <source>
        <dbReference type="SAM" id="SignalP"/>
    </source>
</evidence>
<reference evidence="12" key="3">
    <citation type="submission" date="2025-09" db="UniProtKB">
        <authorList>
            <consortium name="Ensembl"/>
        </authorList>
    </citation>
    <scope>IDENTIFICATION</scope>
</reference>
<dbReference type="InterPro" id="IPR007110">
    <property type="entry name" value="Ig-like_dom"/>
</dbReference>
<dbReference type="STRING" id="28377.ENSACAP00000018067"/>
<keyword evidence="7" id="KW-0325">Glycoprotein</keyword>
<feature type="domain" description="Ig-like" evidence="11">
    <location>
        <begin position="133"/>
        <end position="224"/>
    </location>
</feature>
<dbReference type="InterPro" id="IPR036179">
    <property type="entry name" value="Ig-like_dom_sf"/>
</dbReference>
<reference evidence="12" key="2">
    <citation type="submission" date="2025-08" db="UniProtKB">
        <authorList>
            <consortium name="Ensembl"/>
        </authorList>
    </citation>
    <scope>IDENTIFICATION</scope>
</reference>